<keyword evidence="3" id="KW-1185">Reference proteome</keyword>
<evidence type="ECO:0000313" key="2">
    <source>
        <dbReference type="EMBL" id="KSU81202.1"/>
    </source>
</evidence>
<protein>
    <recommendedName>
        <fullName evidence="4">DUF3905 domain-containing protein</fullName>
    </recommendedName>
</protein>
<feature type="compositionally biased region" description="Basic and acidic residues" evidence="1">
    <location>
        <begin position="1"/>
        <end position="11"/>
    </location>
</feature>
<feature type="region of interest" description="Disordered" evidence="1">
    <location>
        <begin position="1"/>
        <end position="32"/>
    </location>
</feature>
<evidence type="ECO:0008006" key="4">
    <source>
        <dbReference type="Google" id="ProtNLM"/>
    </source>
</evidence>
<evidence type="ECO:0000313" key="3">
    <source>
        <dbReference type="Proteomes" id="UP000054099"/>
    </source>
</evidence>
<dbReference type="OrthoDB" id="2695269at2"/>
<sequence length="117" mass="13248">MPDKKKEEKLDSPILDETLPHQANSPSFKGSGMKMEAPFVNDYGVVIGDSLYNSENSPLNNWSEDSDPSIMAGEQWVHPTNDIGWNTEENRELIEKKIKPKGVPFTHPTKDTSYRKD</sequence>
<proteinExistence type="predicted"/>
<evidence type="ECO:0000256" key="1">
    <source>
        <dbReference type="SAM" id="MobiDB-lite"/>
    </source>
</evidence>
<dbReference type="Pfam" id="PF13045">
    <property type="entry name" value="DUF3905"/>
    <property type="match status" value="1"/>
</dbReference>
<feature type="compositionally biased region" description="Basic and acidic residues" evidence="1">
    <location>
        <begin position="108"/>
        <end position="117"/>
    </location>
</feature>
<reference evidence="2 3" key="1">
    <citation type="journal article" date="2014" name="Antonie Van Leeuwenhoek">
        <title>Fictibacillus enclensis sp. nov., isolated from marine sediment.</title>
        <authorList>
            <person name="Dastager S.G."/>
            <person name="Mawlankar R."/>
            <person name="Srinivasan K."/>
            <person name="Tang S.K."/>
            <person name="Lee J.C."/>
            <person name="Ramana V.V."/>
            <person name="Shouche Y.S."/>
        </authorList>
    </citation>
    <scope>NUCLEOTIDE SEQUENCE [LARGE SCALE GENOMIC DNA]</scope>
    <source>
        <strain evidence="2 3">NIO-1003</strain>
    </source>
</reference>
<comment type="caution">
    <text evidence="2">The sequence shown here is derived from an EMBL/GenBank/DDBJ whole genome shotgun (WGS) entry which is preliminary data.</text>
</comment>
<dbReference type="Proteomes" id="UP000054099">
    <property type="component" value="Unassembled WGS sequence"/>
</dbReference>
<organism evidence="2 3">
    <name type="scientific">Fictibacillus enclensis</name>
    <dbReference type="NCBI Taxonomy" id="1017270"/>
    <lineage>
        <taxon>Bacteria</taxon>
        <taxon>Bacillati</taxon>
        <taxon>Bacillota</taxon>
        <taxon>Bacilli</taxon>
        <taxon>Bacillales</taxon>
        <taxon>Fictibacillaceae</taxon>
        <taxon>Fictibacillus</taxon>
    </lineage>
</organism>
<gene>
    <name evidence="2" type="ORF">AS030_19895</name>
</gene>
<dbReference type="RefSeq" id="WP_061974957.1">
    <property type="nucleotide sequence ID" value="NZ_FMAV01000004.1"/>
</dbReference>
<name>A0A0V8J267_9BACL</name>
<accession>A0A0V8J267</accession>
<dbReference type="AlphaFoldDB" id="A0A0V8J267"/>
<feature type="region of interest" description="Disordered" evidence="1">
    <location>
        <begin position="96"/>
        <end position="117"/>
    </location>
</feature>
<dbReference type="EMBL" id="LNQN01000006">
    <property type="protein sequence ID" value="KSU81202.1"/>
    <property type="molecule type" value="Genomic_DNA"/>
</dbReference>
<dbReference type="InterPro" id="IPR024999">
    <property type="entry name" value="DUF3905"/>
</dbReference>